<evidence type="ECO:0000313" key="1">
    <source>
        <dbReference type="EMBL" id="KAF3066885.1"/>
    </source>
</evidence>
<dbReference type="EMBL" id="QLNT01000016">
    <property type="protein sequence ID" value="KAF3066885.1"/>
    <property type="molecule type" value="Genomic_DNA"/>
</dbReference>
<gene>
    <name evidence="1" type="ORF">CFAM422_008785</name>
</gene>
<keyword evidence="2" id="KW-1185">Reference proteome</keyword>
<name>A0A9P4XBU3_9HYPO</name>
<evidence type="ECO:0000313" key="2">
    <source>
        <dbReference type="Proteomes" id="UP000801864"/>
    </source>
</evidence>
<comment type="caution">
    <text evidence="1">The sequence shown here is derived from an EMBL/GenBank/DDBJ whole genome shotgun (WGS) entry which is preliminary data.</text>
</comment>
<proteinExistence type="predicted"/>
<accession>A0A9P4XBU3</accession>
<dbReference type="Proteomes" id="UP000801864">
    <property type="component" value="Unassembled WGS sequence"/>
</dbReference>
<dbReference type="AlphaFoldDB" id="A0A9P4XBU3"/>
<protein>
    <submittedName>
        <fullName evidence="1">Uncharacterized protein</fullName>
    </submittedName>
</protein>
<sequence length="175" mass="20507">MAVIESKNTWLESEDGKRIPNQYFDVHEFLTQRGFMMKVSDLGTPGYAKSTHLLNPLPFSRWNVRIFFVTEDERKAFLEDERKALVDDSLDFAGYSILAVGSEWVEMFYYLGDEPKAAPEQYLNLYKSLVKRGYKKRPSDWDVLEFERPKKRGLRGLLITQMLEVRAIIKDIKDI</sequence>
<reference evidence="1 2" key="1">
    <citation type="submission" date="2018-06" db="EMBL/GenBank/DDBJ databases">
        <title>Genome analysis of cellulolytic fungus Trichoderma lentiforme CFAM-422.</title>
        <authorList>
            <person name="Steindorff A.S."/>
            <person name="Formighieri E.F."/>
            <person name="Midorikawa G.E.O."/>
            <person name="Tamietti M.S."/>
            <person name="Ramos E.Z."/>
            <person name="Silva A.S."/>
            <person name="Bon E.P.S."/>
            <person name="Mendes T.D."/>
            <person name="Damaso M.C.T."/>
            <person name="Favaro L.C.L."/>
        </authorList>
    </citation>
    <scope>NUCLEOTIDE SEQUENCE [LARGE SCALE GENOMIC DNA]</scope>
    <source>
        <strain evidence="1 2">CFAM-422</strain>
    </source>
</reference>
<organism evidence="1 2">
    <name type="scientific">Trichoderma lentiforme</name>
    <dbReference type="NCBI Taxonomy" id="1567552"/>
    <lineage>
        <taxon>Eukaryota</taxon>
        <taxon>Fungi</taxon>
        <taxon>Dikarya</taxon>
        <taxon>Ascomycota</taxon>
        <taxon>Pezizomycotina</taxon>
        <taxon>Sordariomycetes</taxon>
        <taxon>Hypocreomycetidae</taxon>
        <taxon>Hypocreales</taxon>
        <taxon>Hypocreaceae</taxon>
        <taxon>Trichoderma</taxon>
    </lineage>
</organism>